<evidence type="ECO:0000256" key="5">
    <source>
        <dbReference type="ARBA" id="ARBA00023242"/>
    </source>
</evidence>
<dbReference type="Proteomes" id="UP001278500">
    <property type="component" value="Unassembled WGS sequence"/>
</dbReference>
<comment type="subcellular location">
    <subcellularLocation>
        <location evidence="1">Nucleus</location>
    </subcellularLocation>
</comment>
<name>A0AAE0JPH7_9PEZI</name>
<dbReference type="Gene3D" id="3.40.50.720">
    <property type="entry name" value="NAD(P)-binding Rossmann-like Domain"/>
    <property type="match status" value="1"/>
</dbReference>
<evidence type="ECO:0000256" key="4">
    <source>
        <dbReference type="ARBA" id="ARBA00023002"/>
    </source>
</evidence>
<evidence type="ECO:0000256" key="3">
    <source>
        <dbReference type="ARBA" id="ARBA00022448"/>
    </source>
</evidence>
<dbReference type="InterPro" id="IPR000033">
    <property type="entry name" value="LDLR_classB_rpt"/>
</dbReference>
<evidence type="ECO:0000313" key="8">
    <source>
        <dbReference type="EMBL" id="KAK3354654.1"/>
    </source>
</evidence>
<dbReference type="GO" id="GO:0006631">
    <property type="term" value="P:fatty acid metabolic process"/>
    <property type="evidence" value="ECO:0007669"/>
    <property type="project" value="InterPro"/>
</dbReference>
<dbReference type="SUPFAM" id="SSF101898">
    <property type="entry name" value="NHL repeat"/>
    <property type="match status" value="1"/>
</dbReference>
<gene>
    <name evidence="8" type="ORF">B0H65DRAFT_418039</name>
</gene>
<sequence length="1694" mass="190191">MTPWKLPSTAGRSVGILGAGVLGRRIGACWASAGYKVHIRDPDPQQTNAALQYITNELWRYKPIVDPNTISVHGFQDMKPAVEDSWLVIECVPEILDMKIDVFAELEGLTQPDAILASNSSSYKSREMTAKVKPETAQRMLNTHYMVPPAIRIVELMTSGSTRPEIFPFLLQHFEASGMMPVIAHKESTGFILNRVWAAIKRECLMVLAEGVASPEELDAVWTEMFIKAGSPPCILMDSVGLDTVSLIEKHYIQERGLQDRGVLPFLQKYIDEGRLGAKSSKGGLYPPGYTVKTANQEQMSDDNLHAPSLYFLDIGWNNDPDNVEFYRKGRILVGSADGRSPLKVIVDHLPMPDGIALSQKAGKILWTNMGTPGQNDGSIMSCNLDGTGVRVIIPPGAVHTPKQLSVDQDNEMLYFSDREGMRVFRCGVDGSNLQTLVRAGDWRKGIDDPTSWCVGITVSAREGKFYWTQKGPPKGSKGRIYRASIKMPEGCDASNRPDIEVVFDHLPEPIDLEMDEDGSALYWTDRGELPNGNSLNRATLNPDGSFSNHQVIARNLHEAIGLAIDKTTRHIYATDLGGAVYRFNMDGSGKQKFYEDQGAFTGIALLEQVDPSSSFFAIEVPGEAAPLNLVELARTLEYAALSTDHAQRQSAGQQLQSWESRPDYYVSLQTVFLDKSINNSIRFLAVILLKNGIDKYWRHTAKHAIQPAEKQFIRSRLLQGSVGEEDKNLALHNALVIAKIVRIDYPNDWPDVMPTIINVTRSARTESAVALSGALQVLLRVVKELATARLRRSQTALQAVTPELVQLLGEIYTERTAAWQQFFARGGSGDEDEADYYMQNSLTALKILRRLVTVGYEHPHTDPMVQGFWSLSQSQFDQFLTGISSESHIPAPFQDSVGKHLIQFTKLHIDMCDSHPASFPLLPNSIPLVKAYWNLVKQFSNEFEKSGGIRQTGSENHDGSAKHEGPLSEKLALKGLLLLRSCVSIAHRPMQTFKYKSPEVKNQEKEAMELVKDQLLTNNFLLDIVQVTISRLFIFRQSDLEAWEEDPEEWEAAERNEGQAYEWAVRPCAERLLIDLLTHYKELGQPLLTYCEFATKVDMDIVTKEAAYCALGCAAAVIHEAFDFDRFLKTTLVKDAQIQDSMSKLLRRRIAILLNQWISIRIAEESRPAVYEIFRHLMNPDDPHNDQVVRITAAREFKGIVDDFGFQGEQFLPFAPDVFNQLMGLLQEVASDETKLTVLDTIRAIVQRMETHISQFGDAIMLTLPKLWESAEKEEYMIKQSILAIMSALVDSMRGDSQRYQPAIIPLLREAMEPESALHLHLIEESVALWKSVTTQSYPPLHPDLVQMVELALPLLEYDSEVANQCLEVVKNYILLAPREILDDRLRRPTLAALVKTLDARSREQSQTGAKSIELVLRIAEDIGGVQGLQVVVQDMLEIGLLNTIFEGLHSTWEASTTHGPNKKVSQINTIKQTDYFMLLARIALGDPTVFLTMLAGIATTAGSTVEQVWEWLGTLWFNNFDCMAEVERQKLSLLALTRLWELPDPMVQEKIVLARLQDFLAMWTSVVTELAASEDDQQSLTEQQQDFRQSINSASAKEQQQQPGGGSTNPRDYLVWDPNSLPSYEWDTPLDVTERQFALKDPVHRVEAYEFTRERLQGLVQRMGGEQQFEAEWAVNVDKEVLEGFRRLGEGR</sequence>
<keyword evidence="9" id="KW-1185">Reference proteome</keyword>
<evidence type="ECO:0000256" key="1">
    <source>
        <dbReference type="ARBA" id="ARBA00004123"/>
    </source>
</evidence>
<dbReference type="InterPro" id="IPR001494">
    <property type="entry name" value="Importin-beta_N"/>
</dbReference>
<dbReference type="Pfam" id="PF02737">
    <property type="entry name" value="3HCDH_N"/>
    <property type="match status" value="1"/>
</dbReference>
<dbReference type="InterPro" id="IPR011042">
    <property type="entry name" value="6-blade_b-propeller_TolB-like"/>
</dbReference>
<organism evidence="8 9">
    <name type="scientific">Neurospora tetraspora</name>
    <dbReference type="NCBI Taxonomy" id="94610"/>
    <lineage>
        <taxon>Eukaryota</taxon>
        <taxon>Fungi</taxon>
        <taxon>Dikarya</taxon>
        <taxon>Ascomycota</taxon>
        <taxon>Pezizomycotina</taxon>
        <taxon>Sordariomycetes</taxon>
        <taxon>Sordariomycetidae</taxon>
        <taxon>Sordariales</taxon>
        <taxon>Sordariaceae</taxon>
        <taxon>Neurospora</taxon>
    </lineage>
</organism>
<dbReference type="GeneID" id="87861275"/>
<evidence type="ECO:0000256" key="2">
    <source>
        <dbReference type="ARBA" id="ARBA00007991"/>
    </source>
</evidence>
<dbReference type="GO" id="GO:0031267">
    <property type="term" value="F:small GTPase binding"/>
    <property type="evidence" value="ECO:0007669"/>
    <property type="project" value="InterPro"/>
</dbReference>
<dbReference type="SMART" id="SM00135">
    <property type="entry name" value="LY"/>
    <property type="match status" value="5"/>
</dbReference>
<dbReference type="Gene3D" id="1.10.1040.10">
    <property type="entry name" value="N-(1-d-carboxylethyl)-l-norvaline Dehydrogenase, domain 2"/>
    <property type="match status" value="1"/>
</dbReference>
<keyword evidence="4" id="KW-0560">Oxidoreductase</keyword>
<feature type="domain" description="Importin N-terminal" evidence="7">
    <location>
        <begin position="652"/>
        <end position="724"/>
    </location>
</feature>
<dbReference type="Pfam" id="PF25758">
    <property type="entry name" value="TPR_IPO11"/>
    <property type="match status" value="1"/>
</dbReference>
<dbReference type="EMBL" id="JAUEPP010000001">
    <property type="protein sequence ID" value="KAK3354654.1"/>
    <property type="molecule type" value="Genomic_DNA"/>
</dbReference>
<comment type="caution">
    <text evidence="8">The sequence shown here is derived from an EMBL/GenBank/DDBJ whole genome shotgun (WGS) entry which is preliminary data.</text>
</comment>
<comment type="similarity">
    <text evidence="2">Belongs to the importin beta family.</text>
</comment>
<dbReference type="PANTHER" id="PTHR10997">
    <property type="entry name" value="IMPORTIN-7, 8, 11"/>
    <property type="match status" value="1"/>
</dbReference>
<dbReference type="SMART" id="SM00913">
    <property type="entry name" value="IBN_N"/>
    <property type="match status" value="1"/>
</dbReference>
<dbReference type="InterPro" id="IPR036291">
    <property type="entry name" value="NAD(P)-bd_dom_sf"/>
</dbReference>
<feature type="region of interest" description="Disordered" evidence="6">
    <location>
        <begin position="1576"/>
        <end position="1615"/>
    </location>
</feature>
<dbReference type="InterPro" id="IPR013328">
    <property type="entry name" value="6PGD_dom2"/>
</dbReference>
<dbReference type="InterPro" id="IPR008927">
    <property type="entry name" value="6-PGluconate_DH-like_C_sf"/>
</dbReference>
<accession>A0AAE0JPH7</accession>
<evidence type="ECO:0000313" key="9">
    <source>
        <dbReference type="Proteomes" id="UP001278500"/>
    </source>
</evidence>
<reference evidence="8" key="1">
    <citation type="journal article" date="2023" name="Mol. Phylogenet. Evol.">
        <title>Genome-scale phylogeny and comparative genomics of the fungal order Sordariales.</title>
        <authorList>
            <person name="Hensen N."/>
            <person name="Bonometti L."/>
            <person name="Westerberg I."/>
            <person name="Brannstrom I.O."/>
            <person name="Guillou S."/>
            <person name="Cros-Aarteil S."/>
            <person name="Calhoun S."/>
            <person name="Haridas S."/>
            <person name="Kuo A."/>
            <person name="Mondo S."/>
            <person name="Pangilinan J."/>
            <person name="Riley R."/>
            <person name="LaButti K."/>
            <person name="Andreopoulos B."/>
            <person name="Lipzen A."/>
            <person name="Chen C."/>
            <person name="Yan M."/>
            <person name="Daum C."/>
            <person name="Ng V."/>
            <person name="Clum A."/>
            <person name="Steindorff A."/>
            <person name="Ohm R.A."/>
            <person name="Martin F."/>
            <person name="Silar P."/>
            <person name="Natvig D.O."/>
            <person name="Lalanne C."/>
            <person name="Gautier V."/>
            <person name="Ament-Velasquez S.L."/>
            <person name="Kruys A."/>
            <person name="Hutchinson M.I."/>
            <person name="Powell A.J."/>
            <person name="Barry K."/>
            <person name="Miller A.N."/>
            <person name="Grigoriev I.V."/>
            <person name="Debuchy R."/>
            <person name="Gladieux P."/>
            <person name="Hiltunen Thoren M."/>
            <person name="Johannesson H."/>
        </authorList>
    </citation>
    <scope>NUCLEOTIDE SEQUENCE</scope>
    <source>
        <strain evidence="8">CBS 560.94</strain>
    </source>
</reference>
<dbReference type="GO" id="GO:0006606">
    <property type="term" value="P:protein import into nucleus"/>
    <property type="evidence" value="ECO:0007669"/>
    <property type="project" value="TreeGrafter"/>
</dbReference>
<dbReference type="Gene3D" id="2.120.10.30">
    <property type="entry name" value="TolB, C-terminal domain"/>
    <property type="match status" value="2"/>
</dbReference>
<dbReference type="PROSITE" id="PS50166">
    <property type="entry name" value="IMPORTIN_B_NT"/>
    <property type="match status" value="1"/>
</dbReference>
<evidence type="ECO:0000259" key="7">
    <source>
        <dbReference type="PROSITE" id="PS50166"/>
    </source>
</evidence>
<dbReference type="GO" id="GO:0070403">
    <property type="term" value="F:NAD+ binding"/>
    <property type="evidence" value="ECO:0007669"/>
    <property type="project" value="InterPro"/>
</dbReference>
<protein>
    <submittedName>
        <fullName evidence="8">Armadillo-type protein</fullName>
    </submittedName>
</protein>
<keyword evidence="3" id="KW-0813">Transport</keyword>
<dbReference type="SUPFAM" id="SSF51735">
    <property type="entry name" value="NAD(P)-binding Rossmann-fold domains"/>
    <property type="match status" value="1"/>
</dbReference>
<dbReference type="InterPro" id="IPR058669">
    <property type="entry name" value="TPR_IPO7/11-like"/>
</dbReference>
<keyword evidence="5" id="KW-0539">Nucleus</keyword>
<dbReference type="RefSeq" id="XP_062686032.1">
    <property type="nucleotide sequence ID" value="XM_062824121.1"/>
</dbReference>
<dbReference type="Pfam" id="PF03810">
    <property type="entry name" value="IBN_N"/>
    <property type="match status" value="1"/>
</dbReference>
<dbReference type="GO" id="GO:0005635">
    <property type="term" value="C:nuclear envelope"/>
    <property type="evidence" value="ECO:0007669"/>
    <property type="project" value="TreeGrafter"/>
</dbReference>
<dbReference type="GO" id="GO:0016616">
    <property type="term" value="F:oxidoreductase activity, acting on the CH-OH group of donors, NAD or NADP as acceptor"/>
    <property type="evidence" value="ECO:0007669"/>
    <property type="project" value="InterPro"/>
</dbReference>
<dbReference type="SUPFAM" id="SSF48371">
    <property type="entry name" value="ARM repeat"/>
    <property type="match status" value="1"/>
</dbReference>
<dbReference type="Gene3D" id="1.25.10.10">
    <property type="entry name" value="Leucine-rich Repeat Variant"/>
    <property type="match status" value="1"/>
</dbReference>
<dbReference type="InterPro" id="IPR016024">
    <property type="entry name" value="ARM-type_fold"/>
</dbReference>
<proteinExistence type="inferred from homology"/>
<dbReference type="Pfam" id="PF00725">
    <property type="entry name" value="3HCDH"/>
    <property type="match status" value="1"/>
</dbReference>
<reference evidence="8" key="2">
    <citation type="submission" date="2023-06" db="EMBL/GenBank/DDBJ databases">
        <authorList>
            <consortium name="Lawrence Berkeley National Laboratory"/>
            <person name="Haridas S."/>
            <person name="Hensen N."/>
            <person name="Bonometti L."/>
            <person name="Westerberg I."/>
            <person name="Brannstrom I.O."/>
            <person name="Guillou S."/>
            <person name="Cros-Aarteil S."/>
            <person name="Calhoun S."/>
            <person name="Kuo A."/>
            <person name="Mondo S."/>
            <person name="Pangilinan J."/>
            <person name="Riley R."/>
            <person name="Labutti K."/>
            <person name="Andreopoulos B."/>
            <person name="Lipzen A."/>
            <person name="Chen C."/>
            <person name="Yanf M."/>
            <person name="Daum C."/>
            <person name="Ng V."/>
            <person name="Clum A."/>
            <person name="Steindorff A."/>
            <person name="Ohm R."/>
            <person name="Martin F."/>
            <person name="Silar P."/>
            <person name="Natvig D."/>
            <person name="Lalanne C."/>
            <person name="Gautier V."/>
            <person name="Ament-Velasquez S.L."/>
            <person name="Kruys A."/>
            <person name="Hutchinson M.I."/>
            <person name="Powell A.J."/>
            <person name="Barry K."/>
            <person name="Miller A.N."/>
            <person name="Grigoriev I.V."/>
            <person name="Debuchy R."/>
            <person name="Gladieux P."/>
            <person name="Thoren M.H."/>
            <person name="Johannesson H."/>
        </authorList>
    </citation>
    <scope>NUCLEOTIDE SEQUENCE</scope>
    <source>
        <strain evidence="8">CBS 560.94</strain>
    </source>
</reference>
<dbReference type="InterPro" id="IPR006108">
    <property type="entry name" value="3HC_DH_C"/>
</dbReference>
<dbReference type="GO" id="GO:0005829">
    <property type="term" value="C:cytosol"/>
    <property type="evidence" value="ECO:0007669"/>
    <property type="project" value="TreeGrafter"/>
</dbReference>
<dbReference type="SUPFAM" id="SSF48179">
    <property type="entry name" value="6-phosphogluconate dehydrogenase C-terminal domain-like"/>
    <property type="match status" value="1"/>
</dbReference>
<dbReference type="PANTHER" id="PTHR10997:SF7">
    <property type="entry name" value="IMPORTIN-11"/>
    <property type="match status" value="1"/>
</dbReference>
<feature type="compositionally biased region" description="Polar residues" evidence="6">
    <location>
        <begin position="1580"/>
        <end position="1604"/>
    </location>
</feature>
<evidence type="ECO:0000256" key="6">
    <source>
        <dbReference type="SAM" id="MobiDB-lite"/>
    </source>
</evidence>
<dbReference type="InterPro" id="IPR006176">
    <property type="entry name" value="3-OHacyl-CoA_DH_NAD-bd"/>
</dbReference>
<dbReference type="InterPro" id="IPR011989">
    <property type="entry name" value="ARM-like"/>
</dbReference>